<organism evidence="1 2">
    <name type="scientific">Irpex rosettiformis</name>
    <dbReference type="NCBI Taxonomy" id="378272"/>
    <lineage>
        <taxon>Eukaryota</taxon>
        <taxon>Fungi</taxon>
        <taxon>Dikarya</taxon>
        <taxon>Basidiomycota</taxon>
        <taxon>Agaricomycotina</taxon>
        <taxon>Agaricomycetes</taxon>
        <taxon>Polyporales</taxon>
        <taxon>Irpicaceae</taxon>
        <taxon>Irpex</taxon>
    </lineage>
</organism>
<protein>
    <submittedName>
        <fullName evidence="1">Uncharacterized protein</fullName>
    </submittedName>
</protein>
<comment type="caution">
    <text evidence="1">The sequence shown here is derived from an EMBL/GenBank/DDBJ whole genome shotgun (WGS) entry which is preliminary data.</text>
</comment>
<accession>A0ACB8TY80</accession>
<evidence type="ECO:0000313" key="2">
    <source>
        <dbReference type="Proteomes" id="UP001055072"/>
    </source>
</evidence>
<proteinExistence type="predicted"/>
<sequence>MLKTTERVYTKLPVEIWFEIFLSLSVKSLYMLRATCRDIRHIVDERSVWLSVLVDLLHIKPSVYSQEDINGMSVSQLREASQRIVQVDRAFSSATLPHREVRILDSVKLATFAKVALLPGGDRAIILKENGSFDIHDIATGNVLLSAPRIEGSPVTKSFMRLYPKSLYTGHILVNAGVHINGANGLWRDRFNSGEFHVYHYTRTEIRHIWTEECPREMSEGRFTFCQQRSTLLLAQLHAPSDKLGDSHLELHLRTIYENGQSDKEILKFRLETEVEVGDMSCPARIPDALMRTFFASRKKLTTLQMYSFCPLGTCPTNATENIASSIYIKQGTPTGRS</sequence>
<evidence type="ECO:0000313" key="1">
    <source>
        <dbReference type="EMBL" id="KAI0087027.1"/>
    </source>
</evidence>
<gene>
    <name evidence="1" type="ORF">BDY19DRAFT_323188</name>
</gene>
<dbReference type="EMBL" id="MU274920">
    <property type="protein sequence ID" value="KAI0087027.1"/>
    <property type="molecule type" value="Genomic_DNA"/>
</dbReference>
<dbReference type="Proteomes" id="UP001055072">
    <property type="component" value="Unassembled WGS sequence"/>
</dbReference>
<keyword evidence="2" id="KW-1185">Reference proteome</keyword>
<name>A0ACB8TY80_9APHY</name>
<reference evidence="1" key="1">
    <citation type="journal article" date="2021" name="Environ. Microbiol.">
        <title>Gene family expansions and transcriptome signatures uncover fungal adaptations to wood decay.</title>
        <authorList>
            <person name="Hage H."/>
            <person name="Miyauchi S."/>
            <person name="Viragh M."/>
            <person name="Drula E."/>
            <person name="Min B."/>
            <person name="Chaduli D."/>
            <person name="Navarro D."/>
            <person name="Favel A."/>
            <person name="Norest M."/>
            <person name="Lesage-Meessen L."/>
            <person name="Balint B."/>
            <person name="Merenyi Z."/>
            <person name="de Eugenio L."/>
            <person name="Morin E."/>
            <person name="Martinez A.T."/>
            <person name="Baldrian P."/>
            <person name="Stursova M."/>
            <person name="Martinez M.J."/>
            <person name="Novotny C."/>
            <person name="Magnuson J.K."/>
            <person name="Spatafora J.W."/>
            <person name="Maurice S."/>
            <person name="Pangilinan J."/>
            <person name="Andreopoulos W."/>
            <person name="LaButti K."/>
            <person name="Hundley H."/>
            <person name="Na H."/>
            <person name="Kuo A."/>
            <person name="Barry K."/>
            <person name="Lipzen A."/>
            <person name="Henrissat B."/>
            <person name="Riley R."/>
            <person name="Ahrendt S."/>
            <person name="Nagy L.G."/>
            <person name="Grigoriev I.V."/>
            <person name="Martin F."/>
            <person name="Rosso M.N."/>
        </authorList>
    </citation>
    <scope>NUCLEOTIDE SEQUENCE</scope>
    <source>
        <strain evidence="1">CBS 384.51</strain>
    </source>
</reference>